<protein>
    <submittedName>
        <fullName evidence="4">N-acetylmuramoyl-L-alanine amidase</fullName>
    </submittedName>
</protein>
<reference evidence="4" key="1">
    <citation type="journal article" date="2014" name="Gene">
        <title>Genome-guided analysis of transformation efficiency and carbon dioxide assimilation by Moorella thermoacetica Y72.</title>
        <authorList>
            <person name="Tsukahara K."/>
            <person name="Kita A."/>
            <person name="Nakashimada Y."/>
            <person name="Hoshino T."/>
            <person name="Murakami K."/>
        </authorList>
    </citation>
    <scope>NUCLEOTIDE SEQUENCE [LARGE SCALE GENOMIC DNA]</scope>
    <source>
        <strain evidence="4">Y72</strain>
    </source>
</reference>
<dbReference type="PANTHER" id="PTHR30404">
    <property type="entry name" value="N-ACETYLMURAMOYL-L-ALANINE AMIDASE"/>
    <property type="match status" value="1"/>
</dbReference>
<feature type="domain" description="SLH" evidence="3">
    <location>
        <begin position="204"/>
        <end position="267"/>
    </location>
</feature>
<dbReference type="PROSITE" id="PS51272">
    <property type="entry name" value="SLH"/>
    <property type="match status" value="1"/>
</dbReference>
<dbReference type="Proteomes" id="UP000063718">
    <property type="component" value="Unassembled WGS sequence"/>
</dbReference>
<keyword evidence="2" id="KW-0378">Hydrolase</keyword>
<organism evidence="4">
    <name type="scientific">Moorella thermoacetica Y72</name>
    <dbReference type="NCBI Taxonomy" id="1325331"/>
    <lineage>
        <taxon>Bacteria</taxon>
        <taxon>Bacillati</taxon>
        <taxon>Bacillota</taxon>
        <taxon>Clostridia</taxon>
        <taxon>Neomoorellales</taxon>
        <taxon>Neomoorellaceae</taxon>
        <taxon>Neomoorella</taxon>
    </lineage>
</organism>
<evidence type="ECO:0000313" key="4">
    <source>
        <dbReference type="EMBL" id="GAF27047.1"/>
    </source>
</evidence>
<dbReference type="InterPro" id="IPR050695">
    <property type="entry name" value="N-acetylmuramoyl_amidase_3"/>
</dbReference>
<dbReference type="SMART" id="SM00646">
    <property type="entry name" value="Ami_3"/>
    <property type="match status" value="1"/>
</dbReference>
<dbReference type="Pfam" id="PF01520">
    <property type="entry name" value="Amidase_3"/>
    <property type="match status" value="1"/>
</dbReference>
<dbReference type="InterPro" id="IPR001119">
    <property type="entry name" value="SLH_dom"/>
</dbReference>
<dbReference type="InterPro" id="IPR002508">
    <property type="entry name" value="MurNAc-LAA_cat"/>
</dbReference>
<dbReference type="PANTHER" id="PTHR30404:SF0">
    <property type="entry name" value="N-ACETYLMURAMOYL-L-ALANINE AMIDASE AMIC"/>
    <property type="match status" value="1"/>
</dbReference>
<dbReference type="EMBL" id="DF238840">
    <property type="protein sequence ID" value="GAF27047.1"/>
    <property type="molecule type" value="Genomic_DNA"/>
</dbReference>
<keyword evidence="1" id="KW-0677">Repeat</keyword>
<dbReference type="GO" id="GO:0030288">
    <property type="term" value="C:outer membrane-bounded periplasmic space"/>
    <property type="evidence" value="ECO:0007669"/>
    <property type="project" value="TreeGrafter"/>
</dbReference>
<dbReference type="Gene3D" id="3.40.630.40">
    <property type="entry name" value="Zn-dependent exopeptidases"/>
    <property type="match status" value="1"/>
</dbReference>
<dbReference type="AlphaFoldDB" id="A0A0S6UD72"/>
<evidence type="ECO:0000259" key="3">
    <source>
        <dbReference type="PROSITE" id="PS51272"/>
    </source>
</evidence>
<dbReference type="GO" id="GO:0008745">
    <property type="term" value="F:N-acetylmuramoyl-L-alanine amidase activity"/>
    <property type="evidence" value="ECO:0007669"/>
    <property type="project" value="InterPro"/>
</dbReference>
<accession>A0A0S6UD72</accession>
<proteinExistence type="predicted"/>
<dbReference type="SUPFAM" id="SSF53187">
    <property type="entry name" value="Zn-dependent exopeptidases"/>
    <property type="match status" value="1"/>
</dbReference>
<sequence>MRTNLAPTVSSAYDRLQAYHRLGVFKMTRIGIDPGHGGSDPGAVAADGLQEKDVTLAVGLDLRQRLQGAGLEVIMSRTVDQDVSLASRAELFNREQVDVVVSLHVNSADNTTANYVSTFILAPGGQAEKIARSIQPELVAATGWPDGGVREANFFILRETDAPAVLVEMGFISNPATASLLATPGTRQALALAIFKGLAAYLGLQVNAPGDIQGHWAEEAIRQVLAAGIMAGYPDGTFRPDQPATRAELAAALARLLAKIPGNPPIKN</sequence>
<name>A0A0S6UD72_NEOTH</name>
<dbReference type="Pfam" id="PF00395">
    <property type="entry name" value="SLH"/>
    <property type="match status" value="1"/>
</dbReference>
<evidence type="ECO:0000256" key="2">
    <source>
        <dbReference type="ARBA" id="ARBA00022801"/>
    </source>
</evidence>
<dbReference type="GO" id="GO:0009253">
    <property type="term" value="P:peptidoglycan catabolic process"/>
    <property type="evidence" value="ECO:0007669"/>
    <property type="project" value="InterPro"/>
</dbReference>
<dbReference type="CDD" id="cd02696">
    <property type="entry name" value="MurNAc-LAA"/>
    <property type="match status" value="1"/>
</dbReference>
<gene>
    <name evidence="4" type="ORF">MTY_2388</name>
</gene>
<evidence type="ECO:0000256" key="1">
    <source>
        <dbReference type="ARBA" id="ARBA00022737"/>
    </source>
</evidence>